<keyword evidence="6 8" id="KW-0472">Membrane</keyword>
<dbReference type="PROSITE" id="PS50893">
    <property type="entry name" value="ABC_TRANSPORTER_2"/>
    <property type="match status" value="1"/>
</dbReference>
<feature type="compositionally biased region" description="Polar residues" evidence="7">
    <location>
        <begin position="603"/>
        <end position="612"/>
    </location>
</feature>
<keyword evidence="5 8" id="KW-1133">Transmembrane helix</keyword>
<reference evidence="11 12" key="1">
    <citation type="submission" date="2024-01" db="EMBL/GenBank/DDBJ databases">
        <title>Genome insights into Plantactinospora veratri sp. nov.</title>
        <authorList>
            <person name="Wang L."/>
        </authorList>
    </citation>
    <scope>NUCLEOTIDE SEQUENCE [LARGE SCALE GENOMIC DNA]</scope>
    <source>
        <strain evidence="11 12">NEAU-FHS4</strain>
    </source>
</reference>
<feature type="transmembrane region" description="Helical" evidence="8">
    <location>
        <begin position="266"/>
        <end position="285"/>
    </location>
</feature>
<dbReference type="PROSITE" id="PS50929">
    <property type="entry name" value="ABC_TM1F"/>
    <property type="match status" value="1"/>
</dbReference>
<dbReference type="InterPro" id="IPR036640">
    <property type="entry name" value="ABC1_TM_sf"/>
</dbReference>
<keyword evidence="4 11" id="KW-0067">ATP-binding</keyword>
<dbReference type="PANTHER" id="PTHR43394">
    <property type="entry name" value="ATP-DEPENDENT PERMEASE MDL1, MITOCHONDRIAL"/>
    <property type="match status" value="1"/>
</dbReference>
<dbReference type="Pfam" id="PF00664">
    <property type="entry name" value="ABC_membrane"/>
    <property type="match status" value="1"/>
</dbReference>
<dbReference type="SMART" id="SM00382">
    <property type="entry name" value="AAA"/>
    <property type="match status" value="1"/>
</dbReference>
<dbReference type="InterPro" id="IPR027417">
    <property type="entry name" value="P-loop_NTPase"/>
</dbReference>
<dbReference type="InterPro" id="IPR011527">
    <property type="entry name" value="ABC1_TM_dom"/>
</dbReference>
<sequence>MSEFGGADQPVRELLPTATGRQVRETLAALLRPRRWLAGRALGLLVGSTAVGLLTAPLLGYIVDLVVEGRPPAAITTPTVLLGLVAVVQGVSLALGLSQVARLGEGMLADLRERFIDRVLDLPLEQVERAGSGDLTARVTGDVTVIAEAVRTALPQLARSGLTIVLTLVGLAVLDWRFLLAALLAVPIQLHTARWYARRAQPLYASQRVAHGAQQQQLLDTVGGARTVRAFRLTEPHLHRVSGSSVAAVELTLRGIRLMTRFFGRLNLAEFVGLTAVLVTGFLLVRADAVSVGTASAAALYFHNLFGPLNAALSLVDDAQSAVASLVRLVGVTGLPVRRQPEHRPVPVDGGVEAKELRHAYVPGHDVLHDVTLTVAPNERVALVGTSGAGKTTLAKLIAGIHRPSGGGIRLGGVPIEDLGVVAGRTVALVSQEVHVFAGPLAEDLRLAGPDATDEELLAALDRVDALGWVRALPDGLATVVGDGGHRLTAAQAQQLALARLVLAAPPVAILDEATAEAGSAGARQLETAAARALDGRTGLVVAHRLTQAAAADRIIVLDAGRVAETGTHDELVAAGGRYAALWAAWTGTRETPRPEPVPGQRQPESAPSTDG</sequence>
<accession>A0ABU7SEH6</accession>
<evidence type="ECO:0000313" key="11">
    <source>
        <dbReference type="EMBL" id="MEE6308322.1"/>
    </source>
</evidence>
<keyword evidence="12" id="KW-1185">Reference proteome</keyword>
<keyword evidence="2 8" id="KW-0812">Transmembrane</keyword>
<organism evidence="11 12">
    <name type="scientific">Plantactinospora veratri</name>
    <dbReference type="NCBI Taxonomy" id="1436122"/>
    <lineage>
        <taxon>Bacteria</taxon>
        <taxon>Bacillati</taxon>
        <taxon>Actinomycetota</taxon>
        <taxon>Actinomycetes</taxon>
        <taxon>Micromonosporales</taxon>
        <taxon>Micromonosporaceae</taxon>
        <taxon>Plantactinospora</taxon>
    </lineage>
</organism>
<dbReference type="Gene3D" id="3.40.50.300">
    <property type="entry name" value="P-loop containing nucleotide triphosphate hydrolases"/>
    <property type="match status" value="1"/>
</dbReference>
<evidence type="ECO:0000256" key="5">
    <source>
        <dbReference type="ARBA" id="ARBA00022989"/>
    </source>
</evidence>
<evidence type="ECO:0000256" key="7">
    <source>
        <dbReference type="SAM" id="MobiDB-lite"/>
    </source>
</evidence>
<dbReference type="SUPFAM" id="SSF90123">
    <property type="entry name" value="ABC transporter transmembrane region"/>
    <property type="match status" value="1"/>
</dbReference>
<dbReference type="GO" id="GO:0005524">
    <property type="term" value="F:ATP binding"/>
    <property type="evidence" value="ECO:0007669"/>
    <property type="project" value="UniProtKB-KW"/>
</dbReference>
<dbReference type="RefSeq" id="WP_331208598.1">
    <property type="nucleotide sequence ID" value="NZ_JAZGQL010000009.1"/>
</dbReference>
<dbReference type="Proteomes" id="UP001339911">
    <property type="component" value="Unassembled WGS sequence"/>
</dbReference>
<protein>
    <submittedName>
        <fullName evidence="11">ABC transporter ATP-binding protein</fullName>
    </submittedName>
</protein>
<comment type="caution">
    <text evidence="11">The sequence shown here is derived from an EMBL/GenBank/DDBJ whole genome shotgun (WGS) entry which is preliminary data.</text>
</comment>
<dbReference type="EMBL" id="JAZGQL010000009">
    <property type="protein sequence ID" value="MEE6308322.1"/>
    <property type="molecule type" value="Genomic_DNA"/>
</dbReference>
<proteinExistence type="predicted"/>
<feature type="transmembrane region" description="Helical" evidence="8">
    <location>
        <begin position="75"/>
        <end position="97"/>
    </location>
</feature>
<dbReference type="PANTHER" id="PTHR43394:SF1">
    <property type="entry name" value="ATP-BINDING CASSETTE SUB-FAMILY B MEMBER 10, MITOCHONDRIAL"/>
    <property type="match status" value="1"/>
</dbReference>
<evidence type="ECO:0000313" key="12">
    <source>
        <dbReference type="Proteomes" id="UP001339911"/>
    </source>
</evidence>
<dbReference type="InterPro" id="IPR003439">
    <property type="entry name" value="ABC_transporter-like_ATP-bd"/>
</dbReference>
<feature type="domain" description="ABC transmembrane type-1" evidence="10">
    <location>
        <begin position="41"/>
        <end position="321"/>
    </location>
</feature>
<keyword evidence="3" id="KW-0547">Nucleotide-binding</keyword>
<dbReference type="CDD" id="cd07346">
    <property type="entry name" value="ABC_6TM_exporters"/>
    <property type="match status" value="1"/>
</dbReference>
<feature type="region of interest" description="Disordered" evidence="7">
    <location>
        <begin position="588"/>
        <end position="612"/>
    </location>
</feature>
<dbReference type="SUPFAM" id="SSF52540">
    <property type="entry name" value="P-loop containing nucleoside triphosphate hydrolases"/>
    <property type="match status" value="1"/>
</dbReference>
<evidence type="ECO:0000256" key="3">
    <source>
        <dbReference type="ARBA" id="ARBA00022741"/>
    </source>
</evidence>
<evidence type="ECO:0000259" key="9">
    <source>
        <dbReference type="PROSITE" id="PS50893"/>
    </source>
</evidence>
<evidence type="ECO:0000259" key="10">
    <source>
        <dbReference type="PROSITE" id="PS50929"/>
    </source>
</evidence>
<evidence type="ECO:0000256" key="6">
    <source>
        <dbReference type="ARBA" id="ARBA00023136"/>
    </source>
</evidence>
<dbReference type="InterPro" id="IPR003593">
    <property type="entry name" value="AAA+_ATPase"/>
</dbReference>
<dbReference type="Gene3D" id="1.20.1560.10">
    <property type="entry name" value="ABC transporter type 1, transmembrane domain"/>
    <property type="match status" value="1"/>
</dbReference>
<evidence type="ECO:0000256" key="1">
    <source>
        <dbReference type="ARBA" id="ARBA00004651"/>
    </source>
</evidence>
<dbReference type="InterPro" id="IPR039421">
    <property type="entry name" value="Type_1_exporter"/>
</dbReference>
<comment type="subcellular location">
    <subcellularLocation>
        <location evidence="1">Cell membrane</location>
        <topology evidence="1">Multi-pass membrane protein</topology>
    </subcellularLocation>
</comment>
<dbReference type="Pfam" id="PF00005">
    <property type="entry name" value="ABC_tran"/>
    <property type="match status" value="1"/>
</dbReference>
<feature type="domain" description="ABC transporter" evidence="9">
    <location>
        <begin position="352"/>
        <end position="585"/>
    </location>
</feature>
<evidence type="ECO:0000256" key="4">
    <source>
        <dbReference type="ARBA" id="ARBA00022840"/>
    </source>
</evidence>
<name>A0ABU7SEH6_9ACTN</name>
<evidence type="ECO:0000256" key="8">
    <source>
        <dbReference type="SAM" id="Phobius"/>
    </source>
</evidence>
<evidence type="ECO:0000256" key="2">
    <source>
        <dbReference type="ARBA" id="ARBA00022692"/>
    </source>
</evidence>
<gene>
    <name evidence="11" type="ORF">V1634_15950</name>
</gene>
<feature type="transmembrane region" description="Helical" evidence="8">
    <location>
        <begin position="41"/>
        <end position="63"/>
    </location>
</feature>